<keyword evidence="7" id="KW-1185">Reference proteome</keyword>
<reference evidence="6" key="1">
    <citation type="submission" date="2023-04" db="EMBL/GenBank/DDBJ databases">
        <title>Phytophthora fragariaefolia NBRC 109709.</title>
        <authorList>
            <person name="Ichikawa N."/>
            <person name="Sato H."/>
            <person name="Tonouchi N."/>
        </authorList>
    </citation>
    <scope>NUCLEOTIDE SEQUENCE</scope>
    <source>
        <strain evidence="6">NBRC 109709</strain>
    </source>
</reference>
<dbReference type="OrthoDB" id="4348522at2759"/>
<dbReference type="PANTHER" id="PTHR15710">
    <property type="entry name" value="E3 UBIQUITIN-PROTEIN LIGASE PRAJA"/>
    <property type="match status" value="1"/>
</dbReference>
<dbReference type="GO" id="GO:0008270">
    <property type="term" value="F:zinc ion binding"/>
    <property type="evidence" value="ECO:0007669"/>
    <property type="project" value="UniProtKB-KW"/>
</dbReference>
<evidence type="ECO:0000256" key="1">
    <source>
        <dbReference type="ARBA" id="ARBA00022723"/>
    </source>
</evidence>
<dbReference type="Proteomes" id="UP001165121">
    <property type="component" value="Unassembled WGS sequence"/>
</dbReference>
<evidence type="ECO:0000259" key="5">
    <source>
        <dbReference type="PROSITE" id="PS50089"/>
    </source>
</evidence>
<sequence>MRCPIFSAFRAAQLVPPSPYLVVVGGRRVGGATEVPTPSSTARLGALVKIKLFHGVHHRANSLWGGKSPASVQSAVQRCAKLNSPLFVVILHSTCRGTGGHDAAMRKQTMEGGRETKRVKLMHTAAINTSSAPVQRRLRKMSEEFQPSTFSFLVEARLLCVGLAAVYRVSLSLTITSTCISTTSDGGHTRQSSWVIAMSQTKFRGFYAQVATILNHPTVAQHLNIQQQPDEDQELVVEWKPFEVFLRILKEVFHRYEHLQYAAFSIHADAATMNIGKVELEGFLSECWRALEIIVPVLVVEPYLPAPLGREVLCIYLLMRDFLSLPDSVLDANCTYANAILSLEDVEDLLPTHSEQSCSICLELLVSSEMKRLGLAESDQGNINSGHSSDNNANVSCISDDTAVPDASSGNFSVKLPCAHVYHENCIMSWLRHNPSCPECRAPVGTGI</sequence>
<evidence type="ECO:0000256" key="3">
    <source>
        <dbReference type="ARBA" id="ARBA00022833"/>
    </source>
</evidence>
<evidence type="ECO:0000256" key="2">
    <source>
        <dbReference type="ARBA" id="ARBA00022771"/>
    </source>
</evidence>
<dbReference type="Pfam" id="PF13639">
    <property type="entry name" value="zf-RING_2"/>
    <property type="match status" value="1"/>
</dbReference>
<gene>
    <name evidence="6" type="ORF">Pfra01_000522600</name>
</gene>
<keyword evidence="3" id="KW-0862">Zinc</keyword>
<organism evidence="6 7">
    <name type="scientific">Phytophthora fragariaefolia</name>
    <dbReference type="NCBI Taxonomy" id="1490495"/>
    <lineage>
        <taxon>Eukaryota</taxon>
        <taxon>Sar</taxon>
        <taxon>Stramenopiles</taxon>
        <taxon>Oomycota</taxon>
        <taxon>Peronosporomycetes</taxon>
        <taxon>Peronosporales</taxon>
        <taxon>Peronosporaceae</taxon>
        <taxon>Phytophthora</taxon>
    </lineage>
</organism>
<evidence type="ECO:0000313" key="7">
    <source>
        <dbReference type="Proteomes" id="UP001165121"/>
    </source>
</evidence>
<feature type="domain" description="RING-type" evidence="5">
    <location>
        <begin position="358"/>
        <end position="441"/>
    </location>
</feature>
<dbReference type="EMBL" id="BSXT01000421">
    <property type="protein sequence ID" value="GMF26962.1"/>
    <property type="molecule type" value="Genomic_DNA"/>
</dbReference>
<name>A0A9W6U839_9STRA</name>
<dbReference type="GO" id="GO:0061630">
    <property type="term" value="F:ubiquitin protein ligase activity"/>
    <property type="evidence" value="ECO:0007669"/>
    <property type="project" value="TreeGrafter"/>
</dbReference>
<protein>
    <submittedName>
        <fullName evidence="6">Unnamed protein product</fullName>
    </submittedName>
</protein>
<dbReference type="GO" id="GO:0016567">
    <property type="term" value="P:protein ubiquitination"/>
    <property type="evidence" value="ECO:0007669"/>
    <property type="project" value="TreeGrafter"/>
</dbReference>
<comment type="caution">
    <text evidence="6">The sequence shown here is derived from an EMBL/GenBank/DDBJ whole genome shotgun (WGS) entry which is preliminary data.</text>
</comment>
<keyword evidence="1" id="KW-0479">Metal-binding</keyword>
<dbReference type="SUPFAM" id="SSF57850">
    <property type="entry name" value="RING/U-box"/>
    <property type="match status" value="1"/>
</dbReference>
<dbReference type="AlphaFoldDB" id="A0A9W6U839"/>
<dbReference type="PROSITE" id="PS50089">
    <property type="entry name" value="ZF_RING_2"/>
    <property type="match status" value="1"/>
</dbReference>
<dbReference type="GO" id="GO:0005737">
    <property type="term" value="C:cytoplasm"/>
    <property type="evidence" value="ECO:0007669"/>
    <property type="project" value="TreeGrafter"/>
</dbReference>
<dbReference type="PANTHER" id="PTHR15710:SF243">
    <property type="entry name" value="E3 UBIQUITIN-PROTEIN LIGASE PRAJA-2 ISOFORM X1"/>
    <property type="match status" value="1"/>
</dbReference>
<dbReference type="SMART" id="SM00184">
    <property type="entry name" value="RING"/>
    <property type="match status" value="1"/>
</dbReference>
<keyword evidence="2 4" id="KW-0863">Zinc-finger</keyword>
<proteinExistence type="predicted"/>
<dbReference type="Gene3D" id="3.30.40.10">
    <property type="entry name" value="Zinc/RING finger domain, C3HC4 (zinc finger)"/>
    <property type="match status" value="1"/>
</dbReference>
<evidence type="ECO:0000256" key="4">
    <source>
        <dbReference type="PROSITE-ProRule" id="PRU00175"/>
    </source>
</evidence>
<evidence type="ECO:0000313" key="6">
    <source>
        <dbReference type="EMBL" id="GMF26962.1"/>
    </source>
</evidence>
<dbReference type="InterPro" id="IPR001841">
    <property type="entry name" value="Znf_RING"/>
</dbReference>
<accession>A0A9W6U839</accession>
<dbReference type="InterPro" id="IPR013083">
    <property type="entry name" value="Znf_RING/FYVE/PHD"/>
</dbReference>